<evidence type="ECO:0000313" key="3">
    <source>
        <dbReference type="Proteomes" id="UP000075243"/>
    </source>
</evidence>
<protein>
    <submittedName>
        <fullName evidence="2">Transposon Ty3-I Gag-Pol polyprotein</fullName>
    </submittedName>
</protein>
<dbReference type="GO" id="GO:0003676">
    <property type="term" value="F:nucleic acid binding"/>
    <property type="evidence" value="ECO:0007669"/>
    <property type="project" value="InterPro"/>
</dbReference>
<dbReference type="Gene3D" id="3.30.420.10">
    <property type="entry name" value="Ribonuclease H-like superfamily/Ribonuclease H"/>
    <property type="match status" value="1"/>
</dbReference>
<dbReference type="InterPro" id="IPR041588">
    <property type="entry name" value="Integrase_H2C2"/>
</dbReference>
<dbReference type="EMBL" id="KQ483787">
    <property type="protein sequence ID" value="KYP41220.1"/>
    <property type="molecule type" value="Genomic_DNA"/>
</dbReference>
<accession>A0A151RF22</accession>
<proteinExistence type="predicted"/>
<keyword evidence="3" id="KW-1185">Reference proteome</keyword>
<evidence type="ECO:0000313" key="2">
    <source>
        <dbReference type="EMBL" id="KYP41220.1"/>
    </source>
</evidence>
<reference evidence="2" key="1">
    <citation type="journal article" date="2012" name="Nat. Biotechnol.">
        <title>Draft genome sequence of pigeonpea (Cajanus cajan), an orphan legume crop of resource-poor farmers.</title>
        <authorList>
            <person name="Varshney R.K."/>
            <person name="Chen W."/>
            <person name="Li Y."/>
            <person name="Bharti A.K."/>
            <person name="Saxena R.K."/>
            <person name="Schlueter J.A."/>
            <person name="Donoghue M.T."/>
            <person name="Azam S."/>
            <person name="Fan G."/>
            <person name="Whaley A.M."/>
            <person name="Farmer A.D."/>
            <person name="Sheridan J."/>
            <person name="Iwata A."/>
            <person name="Tuteja R."/>
            <person name="Penmetsa R.V."/>
            <person name="Wu W."/>
            <person name="Upadhyaya H.D."/>
            <person name="Yang S.P."/>
            <person name="Shah T."/>
            <person name="Saxena K.B."/>
            <person name="Michael T."/>
            <person name="McCombie W.R."/>
            <person name="Yang B."/>
            <person name="Zhang G."/>
            <person name="Yang H."/>
            <person name="Wang J."/>
            <person name="Spillane C."/>
            <person name="Cook D.R."/>
            <person name="May G.D."/>
            <person name="Xu X."/>
            <person name="Jackson S.A."/>
        </authorList>
    </citation>
    <scope>NUCLEOTIDE SEQUENCE [LARGE SCALE GENOMIC DNA]</scope>
</reference>
<dbReference type="Gramene" id="C.cajan_39115.t">
    <property type="protein sequence ID" value="C.cajan_39115.t"/>
    <property type="gene ID" value="C.cajan_39115"/>
</dbReference>
<dbReference type="AlphaFoldDB" id="A0A151RF22"/>
<dbReference type="PANTHER" id="PTHR35046">
    <property type="entry name" value="ZINC KNUCKLE (CCHC-TYPE) FAMILY PROTEIN"/>
    <property type="match status" value="1"/>
</dbReference>
<name>A0A151RF22_CAJCA</name>
<sequence length="167" mass="19403">MGHFGIEKTLLILKKKFFWPHMKRDVQRYCSRYIACLQAKFKTMPHGLYTLLPISNSPLVDIFMDFVLGLPRTQREKDSVFVVVDHFSKMAHFIPCHKVDDANNIAKLFFQEVVRLYRLPKTIVFNHVNKSLGIMLRVVTLGMIDFLIRGSPNLSLEEMAPFKSSDK</sequence>
<dbReference type="InterPro" id="IPR036397">
    <property type="entry name" value="RNaseH_sf"/>
</dbReference>
<dbReference type="InterPro" id="IPR012337">
    <property type="entry name" value="RNaseH-like_sf"/>
</dbReference>
<dbReference type="PANTHER" id="PTHR35046:SF9">
    <property type="entry name" value="RNA-DIRECTED DNA POLYMERASE"/>
    <property type="match status" value="1"/>
</dbReference>
<organism evidence="2 3">
    <name type="scientific">Cajanus cajan</name>
    <name type="common">Pigeon pea</name>
    <name type="synonym">Cajanus indicus</name>
    <dbReference type="NCBI Taxonomy" id="3821"/>
    <lineage>
        <taxon>Eukaryota</taxon>
        <taxon>Viridiplantae</taxon>
        <taxon>Streptophyta</taxon>
        <taxon>Embryophyta</taxon>
        <taxon>Tracheophyta</taxon>
        <taxon>Spermatophyta</taxon>
        <taxon>Magnoliopsida</taxon>
        <taxon>eudicotyledons</taxon>
        <taxon>Gunneridae</taxon>
        <taxon>Pentapetalae</taxon>
        <taxon>rosids</taxon>
        <taxon>fabids</taxon>
        <taxon>Fabales</taxon>
        <taxon>Fabaceae</taxon>
        <taxon>Papilionoideae</taxon>
        <taxon>50 kb inversion clade</taxon>
        <taxon>NPAAA clade</taxon>
        <taxon>indigoferoid/millettioid clade</taxon>
        <taxon>Phaseoleae</taxon>
        <taxon>Cajanus</taxon>
    </lineage>
</organism>
<dbReference type="SUPFAM" id="SSF53098">
    <property type="entry name" value="Ribonuclease H-like"/>
    <property type="match status" value="1"/>
</dbReference>
<dbReference type="Proteomes" id="UP000075243">
    <property type="component" value="Unassembled WGS sequence"/>
</dbReference>
<gene>
    <name evidence="2" type="ORF">KK1_037425</name>
</gene>
<dbReference type="Pfam" id="PF17921">
    <property type="entry name" value="Integrase_H2C2"/>
    <property type="match status" value="1"/>
</dbReference>
<evidence type="ECO:0000259" key="1">
    <source>
        <dbReference type="Pfam" id="PF17921"/>
    </source>
</evidence>
<feature type="domain" description="Integrase zinc-binding" evidence="1">
    <location>
        <begin position="2"/>
        <end position="40"/>
    </location>
</feature>
<dbReference type="Gene3D" id="1.10.340.70">
    <property type="match status" value="1"/>
</dbReference>